<feature type="compositionally biased region" description="Basic and acidic residues" evidence="7">
    <location>
        <begin position="612"/>
        <end position="622"/>
    </location>
</feature>
<feature type="region of interest" description="Disordered" evidence="7">
    <location>
        <begin position="817"/>
        <end position="1042"/>
    </location>
</feature>
<organism evidence="9 10">
    <name type="scientific">[Myrmecia] bisecta</name>
    <dbReference type="NCBI Taxonomy" id="41462"/>
    <lineage>
        <taxon>Eukaryota</taxon>
        <taxon>Viridiplantae</taxon>
        <taxon>Chlorophyta</taxon>
        <taxon>core chlorophytes</taxon>
        <taxon>Trebouxiophyceae</taxon>
        <taxon>Trebouxiales</taxon>
        <taxon>Trebouxiaceae</taxon>
        <taxon>Myrmecia</taxon>
    </lineage>
</organism>
<dbReference type="GO" id="GO:0003743">
    <property type="term" value="F:translation initiation factor activity"/>
    <property type="evidence" value="ECO:0007669"/>
    <property type="project" value="UniProtKB-UniRule"/>
</dbReference>
<dbReference type="PANTHER" id="PTHR14005:SF0">
    <property type="entry name" value="EUKARYOTIC TRANSLATION INITIATION FACTOR 3 SUBUNIT A"/>
    <property type="match status" value="1"/>
</dbReference>
<comment type="subunit">
    <text evidence="6">Component of the eukaryotic translation initiation factor 3 (eIF-3) complex.</text>
</comment>
<proteinExistence type="inferred from homology"/>
<reference evidence="9 10" key="1">
    <citation type="journal article" date="2024" name="Nat. Commun.">
        <title>Phylogenomics reveals the evolutionary origins of lichenization in chlorophyte algae.</title>
        <authorList>
            <person name="Puginier C."/>
            <person name="Libourel C."/>
            <person name="Otte J."/>
            <person name="Skaloud P."/>
            <person name="Haon M."/>
            <person name="Grisel S."/>
            <person name="Petersen M."/>
            <person name="Berrin J.G."/>
            <person name="Delaux P.M."/>
            <person name="Dal Grande F."/>
            <person name="Keller J."/>
        </authorList>
    </citation>
    <scope>NUCLEOTIDE SEQUENCE [LARGE SCALE GENOMIC DNA]</scope>
    <source>
        <strain evidence="9 10">SAG 2043</strain>
    </source>
</reference>
<comment type="similarity">
    <text evidence="6">Belongs to the eIF-3 subunit A family.</text>
</comment>
<feature type="compositionally biased region" description="Low complexity" evidence="7">
    <location>
        <begin position="903"/>
        <end position="916"/>
    </location>
</feature>
<evidence type="ECO:0000256" key="6">
    <source>
        <dbReference type="HAMAP-Rule" id="MF_03000"/>
    </source>
</evidence>
<feature type="compositionally biased region" description="Low complexity" evidence="7">
    <location>
        <begin position="948"/>
        <end position="963"/>
    </location>
</feature>
<evidence type="ECO:0000313" key="10">
    <source>
        <dbReference type="Proteomes" id="UP001489004"/>
    </source>
</evidence>
<evidence type="ECO:0000256" key="5">
    <source>
        <dbReference type="ARBA" id="ARBA00022917"/>
    </source>
</evidence>
<dbReference type="AlphaFoldDB" id="A0AAW1QSV9"/>
<dbReference type="GO" id="GO:0043614">
    <property type="term" value="C:multi-eIF complex"/>
    <property type="evidence" value="ECO:0007669"/>
    <property type="project" value="TreeGrafter"/>
</dbReference>
<dbReference type="Proteomes" id="UP001489004">
    <property type="component" value="Unassembled WGS sequence"/>
</dbReference>
<gene>
    <name evidence="9" type="ORF">WJX72_011465</name>
</gene>
<name>A0AAW1QSV9_9CHLO</name>
<comment type="function">
    <text evidence="6">RNA-binding component of the eukaryotic translation initiation factor 3 (eIF-3) complex, which is involved in protein synthesis of a specialized repertoire of mRNAs and, together with other initiation factors, stimulates binding of mRNA and methionyl-tRNAi to the 40S ribosome. The eIF-3 complex specifically targets and initiates translation of a subset of mRNAs involved in cell proliferation.</text>
</comment>
<evidence type="ECO:0000256" key="2">
    <source>
        <dbReference type="ARBA" id="ARBA00022490"/>
    </source>
</evidence>
<dbReference type="Pfam" id="PF22591">
    <property type="entry name" value="eIF3a_PCI_TPR-like"/>
    <property type="match status" value="1"/>
</dbReference>
<dbReference type="HAMAP" id="MF_03000">
    <property type="entry name" value="eIF3a"/>
    <property type="match status" value="1"/>
</dbReference>
<comment type="subcellular location">
    <subcellularLocation>
        <location evidence="1 6">Cytoplasm</location>
    </subcellularLocation>
</comment>
<dbReference type="InterPro" id="IPR027512">
    <property type="entry name" value="EIF3A"/>
</dbReference>
<dbReference type="GO" id="GO:0001732">
    <property type="term" value="P:formation of cytoplasmic translation initiation complex"/>
    <property type="evidence" value="ECO:0007669"/>
    <property type="project" value="UniProtKB-UniRule"/>
</dbReference>
<dbReference type="GO" id="GO:0002188">
    <property type="term" value="P:translation reinitiation"/>
    <property type="evidence" value="ECO:0007669"/>
    <property type="project" value="TreeGrafter"/>
</dbReference>
<comment type="caution">
    <text evidence="9">The sequence shown here is derived from an EMBL/GenBank/DDBJ whole genome shotgun (WGS) entry which is preliminary data.</text>
</comment>
<keyword evidence="2 6" id="KW-0963">Cytoplasm</keyword>
<feature type="compositionally biased region" description="Basic and acidic residues" evidence="7">
    <location>
        <begin position="997"/>
        <end position="1025"/>
    </location>
</feature>
<keyword evidence="4 6" id="KW-0694">RNA-binding</keyword>
<dbReference type="FunFam" id="4.10.860.10:FF:000001">
    <property type="entry name" value="Eukaryotic translation initiation factor 3 subunit A"/>
    <property type="match status" value="1"/>
</dbReference>
<sequence>MSRFQRGAINFTKPENALKRAEELIVVGQKVSALQTLHDVITSKRHRTWQKVLEQIMFKYVDLCVDLKKGRYAKDGLIHYRNVCQQVNVSSLEEVIKYFLKTATDRAEEAQAKAEAVTIDVEDLEVDATPEDLMLSYVSGEKGKDRTDRELVTPWFKFLWETYRTVLDILRNNSRLEALYAMTATKAFQFCLTYKRTTEFRRLCDILRNHLQNLNKYRDQRDRPDLTNPESLQLYQESRFEQLKVACELELWQEAFRSVEDIQGLIAMGKKSPKPQMMATYYAKLTRIFTVSQSHLYNGYAWYKLFNLAKGYNKNLTQSDLQMMACSVLLAALSILPYDQIDRRRTEAEAEQDKDRSVRMATILGFSVDAKRDARNILSRTALVSELASKGVLNIVPDEIKQIHALLESDFTPLELCQRLGPLLDSLDGLSKPMSGASPVQDAGLGQYKKSLQQVAVVRLLQQLGQVYSVMKVSALAALVPFLSFAEVEALIVDAVKYDYLQVRIDHRNGTVHFGGQRLESDKIRDHIATLAKRFSKALTLIYPRPHREKELKKIKAIEDAVAVSARDNKRAIARKAIIEKKKEEQELALQQAEKEEDLKRQQQARLNEAAEDARRKAERLKREEERLQKELEERERQEAMAMLEQAKLKGKGVKVREGEKLDKNALMKDVLTEQQKQREEAERKIQKAIRQMDHFERARREDEAPMLLEAYQKKLKTDEVDFAEAQKAAAAAHAKQWEIDVAEKRRLVKMLTHKEQIQGQIHERRKEEFEALQHEREERIAERKAMRRAERDLRRKEEYVRRCRLDIEERRLKAEEEEMRIEEEKRLAEEAERQRKLDEAAARQAARLKEMEERAAAEKAALLAAGPRAAAPAAAAPSGGSGYLPPSRRTGAFVPPSRRAQDGAPAAAAAAPAAAAREEPAEDGAGWRRAAPAARDAPPAQEERKPGGWVPPARRAAAGAADVPPPAAGRTEGWSRSAPRTEEAPARGDTWSASRGHRDDGPPGRGPGREDARDAGRGGARPDRWAPTSGPAAPAREKPRW</sequence>
<keyword evidence="10" id="KW-1185">Reference proteome</keyword>
<protein>
    <recommendedName>
        <fullName evidence="6">Eukaryotic translation initiation factor 3 subunit A</fullName>
        <shortName evidence="6">eIF3a</shortName>
    </recommendedName>
    <alternativeName>
        <fullName evidence="6">Eukaryotic translation initiation factor 3 subunit 10</fullName>
    </alternativeName>
</protein>
<feature type="coiled-coil region" evidence="6">
    <location>
        <begin position="100"/>
        <end position="127"/>
    </location>
</feature>
<evidence type="ECO:0000313" key="9">
    <source>
        <dbReference type="EMBL" id="KAK9824579.1"/>
    </source>
</evidence>
<dbReference type="EMBL" id="JALJOR010000002">
    <property type="protein sequence ID" value="KAK9824579.1"/>
    <property type="molecule type" value="Genomic_DNA"/>
</dbReference>
<feature type="compositionally biased region" description="Basic and acidic residues" evidence="7">
    <location>
        <begin position="823"/>
        <end position="858"/>
    </location>
</feature>
<dbReference type="Pfam" id="PF01399">
    <property type="entry name" value="PCI"/>
    <property type="match status" value="1"/>
</dbReference>
<keyword evidence="5 6" id="KW-0648">Protein biosynthesis</keyword>
<feature type="compositionally biased region" description="Low complexity" evidence="7">
    <location>
        <begin position="859"/>
        <end position="890"/>
    </location>
</feature>
<dbReference type="GO" id="GO:0016282">
    <property type="term" value="C:eukaryotic 43S preinitiation complex"/>
    <property type="evidence" value="ECO:0007669"/>
    <property type="project" value="UniProtKB-UniRule"/>
</dbReference>
<dbReference type="InterPro" id="IPR000717">
    <property type="entry name" value="PCI_dom"/>
</dbReference>
<dbReference type="GO" id="GO:0071540">
    <property type="term" value="C:eukaryotic translation initiation factor 3 complex, eIF3e"/>
    <property type="evidence" value="ECO:0007669"/>
    <property type="project" value="TreeGrafter"/>
</dbReference>
<dbReference type="Gene3D" id="4.10.860.10">
    <property type="entry name" value="UVR domain"/>
    <property type="match status" value="1"/>
</dbReference>
<dbReference type="GO" id="GO:0071541">
    <property type="term" value="C:eukaryotic translation initiation factor 3 complex, eIF3m"/>
    <property type="evidence" value="ECO:0007669"/>
    <property type="project" value="TreeGrafter"/>
</dbReference>
<feature type="region of interest" description="Disordered" evidence="7">
    <location>
        <begin position="594"/>
        <end position="622"/>
    </location>
</feature>
<dbReference type="GO" id="GO:0033290">
    <property type="term" value="C:eukaryotic 48S preinitiation complex"/>
    <property type="evidence" value="ECO:0007669"/>
    <property type="project" value="UniProtKB-UniRule"/>
</dbReference>
<keyword evidence="3 6" id="KW-0396">Initiation factor</keyword>
<dbReference type="SMART" id="SM00088">
    <property type="entry name" value="PINT"/>
    <property type="match status" value="1"/>
</dbReference>
<feature type="domain" description="PCI" evidence="8">
    <location>
        <begin position="321"/>
        <end position="519"/>
    </location>
</feature>
<evidence type="ECO:0000259" key="8">
    <source>
        <dbReference type="PROSITE" id="PS50250"/>
    </source>
</evidence>
<dbReference type="PANTHER" id="PTHR14005">
    <property type="entry name" value="EUKARYOTIC TRANSLATION INITIATION FACTOR 3, THETA SUBUNIT"/>
    <property type="match status" value="1"/>
</dbReference>
<feature type="compositionally biased region" description="Low complexity" evidence="7">
    <location>
        <begin position="929"/>
        <end position="941"/>
    </location>
</feature>
<dbReference type="InterPro" id="IPR054711">
    <property type="entry name" value="eIF3a_PCI_TPR-like"/>
</dbReference>
<dbReference type="Gene3D" id="1.25.40.860">
    <property type="match status" value="2"/>
</dbReference>
<evidence type="ECO:0000256" key="7">
    <source>
        <dbReference type="SAM" id="MobiDB-lite"/>
    </source>
</evidence>
<dbReference type="GO" id="GO:0003729">
    <property type="term" value="F:mRNA binding"/>
    <property type="evidence" value="ECO:0007669"/>
    <property type="project" value="TreeGrafter"/>
</dbReference>
<evidence type="ECO:0000256" key="3">
    <source>
        <dbReference type="ARBA" id="ARBA00022540"/>
    </source>
</evidence>
<dbReference type="PROSITE" id="PS50250">
    <property type="entry name" value="PCI"/>
    <property type="match status" value="1"/>
</dbReference>
<evidence type="ECO:0000256" key="4">
    <source>
        <dbReference type="ARBA" id="ARBA00022884"/>
    </source>
</evidence>
<keyword evidence="6" id="KW-0175">Coiled coil</keyword>
<evidence type="ECO:0000256" key="1">
    <source>
        <dbReference type="ARBA" id="ARBA00004496"/>
    </source>
</evidence>
<accession>A0AAW1QSV9</accession>